<feature type="region of interest" description="Disordered" evidence="2">
    <location>
        <begin position="1042"/>
        <end position="1065"/>
    </location>
</feature>
<feature type="domain" description="MobA/VirD2-like nuclease" evidence="3">
    <location>
        <begin position="53"/>
        <end position="150"/>
    </location>
</feature>
<keyword evidence="5" id="KW-0614">Plasmid</keyword>
<feature type="coiled-coil region" evidence="1">
    <location>
        <begin position="661"/>
        <end position="695"/>
    </location>
</feature>
<proteinExistence type="predicted"/>
<feature type="compositionally biased region" description="Low complexity" evidence="2">
    <location>
        <begin position="1046"/>
        <end position="1065"/>
    </location>
</feature>
<dbReference type="Pfam" id="PF03432">
    <property type="entry name" value="Relaxase"/>
    <property type="match status" value="1"/>
</dbReference>
<dbReference type="EMBL" id="CP022728">
    <property type="protein sequence ID" value="AST49291.1"/>
    <property type="molecule type" value="Genomic_DNA"/>
</dbReference>
<dbReference type="RefSeq" id="WP_000586935.1">
    <property type="nucleotide sequence ID" value="NZ_CP015845.2"/>
</dbReference>
<keyword evidence="1" id="KW-0175">Coiled coil</keyword>
<dbReference type="AlphaFoldDB" id="A0A223HH69"/>
<gene>
    <name evidence="5" type="ORF">A8V30_32475</name>
</gene>
<dbReference type="InterPro" id="IPR040677">
    <property type="entry name" value="LPD7"/>
</dbReference>
<name>A0A223HH69_ECO57</name>
<feature type="domain" description="Large polyvalent protein-associated" evidence="4">
    <location>
        <begin position="692"/>
        <end position="776"/>
    </location>
</feature>
<evidence type="ECO:0000256" key="2">
    <source>
        <dbReference type="SAM" id="MobiDB-lite"/>
    </source>
</evidence>
<organism evidence="5">
    <name type="scientific">Escherichia coli O157:H7</name>
    <dbReference type="NCBI Taxonomy" id="83334"/>
    <lineage>
        <taxon>Bacteria</taxon>
        <taxon>Pseudomonadati</taxon>
        <taxon>Pseudomonadota</taxon>
        <taxon>Gammaproteobacteria</taxon>
        <taxon>Enterobacterales</taxon>
        <taxon>Enterobacteriaceae</taxon>
        <taxon>Escherichia</taxon>
    </lineage>
</organism>
<sequence>MIIRYGGGNHGVAEYLENGRKAEREYARDELDHRFIIDGDLATTNKIIESIEDKGQERYLHITLSFAENEISEETLKNVTSDFKKMFMNAYHTDEYSFYAEAHLPKIKNIVDNKTGELVERKPHIHIVIPRTNLVTGRSLNPRGDLTNLKTQTQLDSVQEYLNNKYNLISPKDSVRVSDENYANVLSRVKGDLYRERNNEVKKEVFSRVTNENINSTDAFKNLLMQYGDVKVRNEGKTNQYFAVRLKDDKKYTNFKNPLFSSSFIEKRELPLVKPTPAQINNNVSTWLDKTSHEIKHIYSKSSKTREHYKALSEPEKKSFLKNRIDDYDKKYKLNTKNSERTQGRSCGNKFSIESTSRFSRTKTRVGVPRLPQRGLVYGIHGRGKPPESVRILQDNEQRNLANRMENRSHSDSAMRRNVDRRFSERGIKNIGISTPLHEALFQKLNNDAERNELTTMAEIRKKIDPERFLSATAREFNIVPGEHAISKAKDGSPRFAVGNRNLNASDFLTKYINLSWSDAKNFLLKTYGEQLTEKTFEPVATTRKLSYEESRERYSSFKKTDISLRSIIRAEKKNMYNELREMRQQIYSLPKENRDVAKGVLVYKKITTLERLDDMYAAGRSFINQYHKDWNEDKNAMKAIDKLKNYLNKENENSISGAEIELSLEKAVQAQKRLQELQQTNTRLKDLVMDKQESKIVYRDQKTESPVFTDKGDFVVAGKNPSKEEIGIMLEYSKEKFGGVLKLTGSEEFKKECALVAAERDMNIILRPEKYQQMLLEHKAELESKAMQQTEQESQQQTQVDNEISKADVHQNQAPAEEAKQEIYLVSHTNVHEQNEGVIFYSKEAAYSYFEEDKKMAIEKYEANPHLGNGFEGALLVSKTIAASELSSYPEKLTAEFDKPYEILADSYKEYTRTPVYVVSFPKDELNQPVKKFESLSEAIEYKNNTAMLHDLDKREVIVKSVTREELGMMGEQLAIKEAEPVPRHELEKAQGRDVNEQDGLILDAIDRYQAKFEAEGLAFNRQETEAELLHHDFTREVAEDRLEQQFVQEKAEQQNQQQSEQER</sequence>
<evidence type="ECO:0000313" key="5">
    <source>
        <dbReference type="EMBL" id="AST49291.1"/>
    </source>
</evidence>
<evidence type="ECO:0000259" key="3">
    <source>
        <dbReference type="Pfam" id="PF03432"/>
    </source>
</evidence>
<geneLocation type="plasmid" evidence="5">
    <name>p35K</name>
</geneLocation>
<feature type="region of interest" description="Disordered" evidence="2">
    <location>
        <begin position="336"/>
        <end position="365"/>
    </location>
</feature>
<dbReference type="InterPro" id="IPR005094">
    <property type="entry name" value="Endonuclease_MobA/VirD2"/>
</dbReference>
<reference evidence="5" key="1">
    <citation type="submission" date="2017-08" db="EMBL/GenBank/DDBJ databases">
        <authorList>
            <person name="de Groot N.N."/>
        </authorList>
    </citation>
    <scope>NUCLEOTIDE SEQUENCE</scope>
    <source>
        <strain evidence="5">FRIK2069</strain>
        <plasmid evidence="5">p35K</plasmid>
    </source>
</reference>
<dbReference type="Pfam" id="PF18821">
    <property type="entry name" value="LPD7"/>
    <property type="match status" value="1"/>
</dbReference>
<evidence type="ECO:0000259" key="4">
    <source>
        <dbReference type="Pfam" id="PF18821"/>
    </source>
</evidence>
<evidence type="ECO:0000256" key="1">
    <source>
        <dbReference type="SAM" id="Coils"/>
    </source>
</evidence>
<accession>A0A223HH69</accession>
<protein>
    <submittedName>
        <fullName evidence="5">Relaxase</fullName>
    </submittedName>
</protein>